<protein>
    <submittedName>
        <fullName evidence="1">Uncharacterized protein</fullName>
    </submittedName>
</protein>
<accession>A0A6A6T3L1</accession>
<evidence type="ECO:0000313" key="2">
    <source>
        <dbReference type="Proteomes" id="UP000799324"/>
    </source>
</evidence>
<keyword evidence="2" id="KW-1185">Reference proteome</keyword>
<gene>
    <name evidence="1" type="ORF">K491DRAFT_679725</name>
</gene>
<sequence length="159" mass="17158">MADYPCQIPVGDIRLVVETHAGSIDNLHRERGLSPDHMYEWLGPEMRPQAPRHSYPSPRIPIGLTRHAGSRHLANGCAASHGSRNGPTLTSRGLAAPVYSDEGSWQVTAADGDGHEPSHCIPACLAACHPKVAADHAYAWPVLSHPSPRQANFAYAPQH</sequence>
<dbReference type="Proteomes" id="UP000799324">
    <property type="component" value="Unassembled WGS sequence"/>
</dbReference>
<evidence type="ECO:0000313" key="1">
    <source>
        <dbReference type="EMBL" id="KAF2654360.1"/>
    </source>
</evidence>
<dbReference type="AlphaFoldDB" id="A0A6A6T3L1"/>
<reference evidence="1" key="1">
    <citation type="journal article" date="2020" name="Stud. Mycol.">
        <title>101 Dothideomycetes genomes: a test case for predicting lifestyles and emergence of pathogens.</title>
        <authorList>
            <person name="Haridas S."/>
            <person name="Albert R."/>
            <person name="Binder M."/>
            <person name="Bloem J."/>
            <person name="Labutti K."/>
            <person name="Salamov A."/>
            <person name="Andreopoulos B."/>
            <person name="Baker S."/>
            <person name="Barry K."/>
            <person name="Bills G."/>
            <person name="Bluhm B."/>
            <person name="Cannon C."/>
            <person name="Castanera R."/>
            <person name="Culley D."/>
            <person name="Daum C."/>
            <person name="Ezra D."/>
            <person name="Gonzalez J."/>
            <person name="Henrissat B."/>
            <person name="Kuo A."/>
            <person name="Liang C."/>
            <person name="Lipzen A."/>
            <person name="Lutzoni F."/>
            <person name="Magnuson J."/>
            <person name="Mondo S."/>
            <person name="Nolan M."/>
            <person name="Ohm R."/>
            <person name="Pangilinan J."/>
            <person name="Park H.-J."/>
            <person name="Ramirez L."/>
            <person name="Alfaro M."/>
            <person name="Sun H."/>
            <person name="Tritt A."/>
            <person name="Yoshinaga Y."/>
            <person name="Zwiers L.-H."/>
            <person name="Turgeon B."/>
            <person name="Goodwin S."/>
            <person name="Spatafora J."/>
            <person name="Crous P."/>
            <person name="Grigoriev I."/>
        </authorList>
    </citation>
    <scope>NUCLEOTIDE SEQUENCE</scope>
    <source>
        <strain evidence="1">CBS 122681</strain>
    </source>
</reference>
<name>A0A6A6T3L1_9PLEO</name>
<dbReference type="EMBL" id="MU004365">
    <property type="protein sequence ID" value="KAF2654360.1"/>
    <property type="molecule type" value="Genomic_DNA"/>
</dbReference>
<organism evidence="1 2">
    <name type="scientific">Lophiostoma macrostomum CBS 122681</name>
    <dbReference type="NCBI Taxonomy" id="1314788"/>
    <lineage>
        <taxon>Eukaryota</taxon>
        <taxon>Fungi</taxon>
        <taxon>Dikarya</taxon>
        <taxon>Ascomycota</taxon>
        <taxon>Pezizomycotina</taxon>
        <taxon>Dothideomycetes</taxon>
        <taxon>Pleosporomycetidae</taxon>
        <taxon>Pleosporales</taxon>
        <taxon>Lophiostomataceae</taxon>
        <taxon>Lophiostoma</taxon>
    </lineage>
</organism>
<proteinExistence type="predicted"/>